<name>A0A518RHH1_9SPHN</name>
<sequence length="177" mass="19349">MTRSARPLSYPDGIVPEHVQRQGGRWRRWIAVVLLGALMLAALLGAFGGGKTRPLVAEGNDARIVIVTPRVIRNGEFFEMRVRVTARRAIGKAVLAVPAPLWRDMTINTMIPAATEEEAKDGIFRFDYGALEPGETLDIKVDGQINPPLFAGTQGRIALLDDTRELAAIPLEITVLP</sequence>
<dbReference type="EMBL" id="CP042239">
    <property type="protein sequence ID" value="QDX26874.1"/>
    <property type="molecule type" value="Genomic_DNA"/>
</dbReference>
<evidence type="ECO:0000313" key="3">
    <source>
        <dbReference type="Proteomes" id="UP000318055"/>
    </source>
</evidence>
<reference evidence="2 3" key="1">
    <citation type="submission" date="2019-07" db="EMBL/GenBank/DDBJ databases">
        <title>Sphingomonas alkalisoli sp. nov., isolated from rhizosphere soil of Suaedae salsa.</title>
        <authorList>
            <person name="Zhang H."/>
            <person name="Xu L."/>
            <person name="Zhang J.-X."/>
            <person name="Sun J.-Q."/>
        </authorList>
    </citation>
    <scope>NUCLEOTIDE SEQUENCE [LARGE SCALE GENOMIC DNA]</scope>
    <source>
        <strain evidence="2 3">XS-10</strain>
    </source>
</reference>
<accession>A0A518RHH1</accession>
<evidence type="ECO:0000256" key="1">
    <source>
        <dbReference type="SAM" id="Phobius"/>
    </source>
</evidence>
<keyword evidence="3" id="KW-1185">Reference proteome</keyword>
<proteinExistence type="predicted"/>
<keyword evidence="1" id="KW-1133">Transmembrane helix</keyword>
<keyword evidence="1" id="KW-0472">Membrane</keyword>
<keyword evidence="1" id="KW-0812">Transmembrane</keyword>
<dbReference type="OrthoDB" id="7909078at2"/>
<dbReference type="KEGG" id="ssua:FPZ54_13235"/>
<protein>
    <submittedName>
        <fullName evidence="2">Uncharacterized protein</fullName>
    </submittedName>
</protein>
<organism evidence="2 3">
    <name type="scientific">Sphingomonas suaedae</name>
    <dbReference type="NCBI Taxonomy" id="2599297"/>
    <lineage>
        <taxon>Bacteria</taxon>
        <taxon>Pseudomonadati</taxon>
        <taxon>Pseudomonadota</taxon>
        <taxon>Alphaproteobacteria</taxon>
        <taxon>Sphingomonadales</taxon>
        <taxon>Sphingomonadaceae</taxon>
        <taxon>Sphingomonas</taxon>
    </lineage>
</organism>
<dbReference type="AlphaFoldDB" id="A0A518RHH1"/>
<gene>
    <name evidence="2" type="ORF">FPZ54_13235</name>
</gene>
<dbReference type="Proteomes" id="UP000318055">
    <property type="component" value="Chromosome"/>
</dbReference>
<dbReference type="RefSeq" id="WP_145847899.1">
    <property type="nucleotide sequence ID" value="NZ_CP042239.1"/>
</dbReference>
<evidence type="ECO:0000313" key="2">
    <source>
        <dbReference type="EMBL" id="QDX26874.1"/>
    </source>
</evidence>
<feature type="transmembrane region" description="Helical" evidence="1">
    <location>
        <begin position="29"/>
        <end position="48"/>
    </location>
</feature>